<dbReference type="InterPro" id="IPR036388">
    <property type="entry name" value="WH-like_DNA-bd_sf"/>
</dbReference>
<dbReference type="Proteomes" id="UP000319349">
    <property type="component" value="Chromosome"/>
</dbReference>
<dbReference type="PANTHER" id="PTHR43022">
    <property type="entry name" value="PROTEIN SMF"/>
    <property type="match status" value="1"/>
</dbReference>
<accession>A0A514EHP2</accession>
<dbReference type="SUPFAM" id="SSF102405">
    <property type="entry name" value="MCP/YpsA-like"/>
    <property type="match status" value="1"/>
</dbReference>
<name>A0A514EHP2_9XANT</name>
<dbReference type="EMBL" id="CP038228">
    <property type="protein sequence ID" value="QDI05555.1"/>
    <property type="molecule type" value="Genomic_DNA"/>
</dbReference>
<dbReference type="PANTHER" id="PTHR43022:SF1">
    <property type="entry name" value="PROTEIN SMF"/>
    <property type="match status" value="1"/>
</dbReference>
<proteinExistence type="inferred from homology"/>
<dbReference type="Gene3D" id="3.40.50.450">
    <property type="match status" value="1"/>
</dbReference>
<dbReference type="NCBIfam" id="TIGR00732">
    <property type="entry name" value="dprA"/>
    <property type="match status" value="1"/>
</dbReference>
<feature type="domain" description="DprA winged helix" evidence="3">
    <location>
        <begin position="326"/>
        <end position="380"/>
    </location>
</feature>
<evidence type="ECO:0000259" key="3">
    <source>
        <dbReference type="Pfam" id="PF17782"/>
    </source>
</evidence>
<dbReference type="GO" id="GO:0009294">
    <property type="term" value="P:DNA-mediated transformation"/>
    <property type="evidence" value="ECO:0007669"/>
    <property type="project" value="InterPro"/>
</dbReference>
<evidence type="ECO:0000313" key="4">
    <source>
        <dbReference type="EMBL" id="QDI05555.1"/>
    </source>
</evidence>
<protein>
    <submittedName>
        <fullName evidence="4">DNA-protecting protein DprA</fullName>
    </submittedName>
</protein>
<dbReference type="RefSeq" id="WP_142743002.1">
    <property type="nucleotide sequence ID" value="NZ_CP038228.1"/>
</dbReference>
<reference evidence="4 5" key="1">
    <citation type="submission" date="2019-03" db="EMBL/GenBank/DDBJ databases">
        <title>Tal1 in Xanthomonas translucens pv. cerealis Contributes to Virulence in Bacterial Leaf Streak of Wheat.</title>
        <authorList>
            <person name="Shah S.M.A."/>
            <person name="Haq F."/>
            <person name="Ma W."/>
            <person name="Xu X."/>
            <person name="Wang S."/>
            <person name="Xu Z."/>
            <person name="Zou L."/>
            <person name="Zhu B."/>
            <person name="Chen G."/>
        </authorList>
    </citation>
    <scope>NUCLEOTIDE SEQUENCE [LARGE SCALE GENOMIC DNA]</scope>
    <source>
        <strain evidence="4 5">01</strain>
    </source>
</reference>
<dbReference type="Gene3D" id="1.10.10.10">
    <property type="entry name" value="Winged helix-like DNA-binding domain superfamily/Winged helix DNA-binding domain"/>
    <property type="match status" value="1"/>
</dbReference>
<dbReference type="AlphaFoldDB" id="A0A514EHP2"/>
<dbReference type="InterPro" id="IPR057666">
    <property type="entry name" value="DrpA_SLOG"/>
</dbReference>
<dbReference type="Pfam" id="PF17782">
    <property type="entry name" value="WHD_DprA"/>
    <property type="match status" value="1"/>
</dbReference>
<dbReference type="InterPro" id="IPR003488">
    <property type="entry name" value="DprA"/>
</dbReference>
<dbReference type="InterPro" id="IPR041614">
    <property type="entry name" value="DprA_WH"/>
</dbReference>
<dbReference type="Pfam" id="PF02481">
    <property type="entry name" value="DNA_processg_A"/>
    <property type="match status" value="1"/>
</dbReference>
<organism evidence="4 5">
    <name type="scientific">Xanthomonas cerealis pv. cerealis</name>
    <dbReference type="NCBI Taxonomy" id="152263"/>
    <lineage>
        <taxon>Bacteria</taxon>
        <taxon>Pseudomonadati</taxon>
        <taxon>Pseudomonadota</taxon>
        <taxon>Gammaproteobacteria</taxon>
        <taxon>Lysobacterales</taxon>
        <taxon>Lysobacteraceae</taxon>
        <taxon>Xanthomonas</taxon>
        <taxon>Xanthomonas translucens group</taxon>
        <taxon>Xanthomonas cerealis</taxon>
    </lineage>
</organism>
<comment type="similarity">
    <text evidence="1">Belongs to the DprA/Smf family.</text>
</comment>
<evidence type="ECO:0000256" key="1">
    <source>
        <dbReference type="ARBA" id="ARBA00006525"/>
    </source>
</evidence>
<evidence type="ECO:0000313" key="5">
    <source>
        <dbReference type="Proteomes" id="UP000319349"/>
    </source>
</evidence>
<evidence type="ECO:0000259" key="2">
    <source>
        <dbReference type="Pfam" id="PF02481"/>
    </source>
</evidence>
<sequence length="386" mass="39560">MSALPGPPRPAAACADPALLALCLAGGASTPRRRLLDHCGSPAAALAAGAGAWRAAGLDPAQIAALQRPDRAAVDAALAWLALPRRHLLGCHDPDYPALLLRSPNPPLALYLEGDPEALWHPAVAVVGSRAPSAGGRDNAQRFAQALATAGFAVTSGMAAGVDAAAHAAALSRQDGLTVAVVGTGPDLAYPRQHAALRERIAARGAVVSEHPPGTPARPGHFPARNRIIAGLTLATLVIEAAARSGALITARLAAEAGREVFALPGSIHNPLARGCHRLIRDGAGLVESADEVLAGVAPLAAELADALRGRLHSPTEGMADDPGATPCFPDPDYQRLWQALGHDPTCMDSVISRTGLTAAAASAMLLTMELDGYVAVERGRYTRKP</sequence>
<feature type="domain" description="Smf/DprA SLOG" evidence="2">
    <location>
        <begin position="88"/>
        <end position="295"/>
    </location>
</feature>
<gene>
    <name evidence="4" type="primary">dprA</name>
    <name evidence="4" type="ORF">E4A48_19470</name>
</gene>
<keyword evidence="5" id="KW-1185">Reference proteome</keyword>